<comment type="caution">
    <text evidence="2">The sequence shown here is derived from an EMBL/GenBank/DDBJ whole genome shotgun (WGS) entry which is preliminary data.</text>
</comment>
<evidence type="ECO:0000313" key="2">
    <source>
        <dbReference type="EMBL" id="EMP55373.1"/>
    </source>
</evidence>
<dbReference type="InterPro" id="IPR003793">
    <property type="entry name" value="UPF0166"/>
</dbReference>
<gene>
    <name evidence="2" type="ORF">MSNKSG1_05868</name>
</gene>
<dbReference type="OrthoDB" id="5339790at2"/>
<dbReference type="RefSeq" id="WP_008938321.1">
    <property type="nucleotide sequence ID" value="NZ_APAT01000015.1"/>
</dbReference>
<dbReference type="Pfam" id="PF02641">
    <property type="entry name" value="DUF190"/>
    <property type="match status" value="1"/>
</dbReference>
<organism evidence="2 3">
    <name type="scientific">Marinobacter santoriniensis NKSG1</name>
    <dbReference type="NCBI Taxonomy" id="1288826"/>
    <lineage>
        <taxon>Bacteria</taxon>
        <taxon>Pseudomonadati</taxon>
        <taxon>Pseudomonadota</taxon>
        <taxon>Gammaproteobacteria</taxon>
        <taxon>Pseudomonadales</taxon>
        <taxon>Marinobacteraceae</taxon>
        <taxon>Marinobacter</taxon>
    </lineage>
</organism>
<accession>M7D3R1</accession>
<comment type="similarity">
    <text evidence="1">Belongs to the UPF0166 family.</text>
</comment>
<dbReference type="EMBL" id="APAT01000015">
    <property type="protein sequence ID" value="EMP55373.1"/>
    <property type="molecule type" value="Genomic_DNA"/>
</dbReference>
<name>M7D3R1_9GAMM</name>
<evidence type="ECO:0000313" key="3">
    <source>
        <dbReference type="Proteomes" id="UP000011960"/>
    </source>
</evidence>
<dbReference type="STRING" id="1288826.MSNKSG1_05868"/>
<dbReference type="Proteomes" id="UP000011960">
    <property type="component" value="Unassembled WGS sequence"/>
</dbReference>
<dbReference type="PATRIC" id="fig|1288826.3.peg.1135"/>
<sequence>MEKGYEILFITPQNRRHEGKLVSKLIVDMAKDHGVQRVTTRMDSEGQGLSGHLHSAHFFELADQPMEIMFVVNQHIGDKLIEAVRSAGIHVFCVRKEVEFGDLP</sequence>
<proteinExistence type="inferred from homology"/>
<dbReference type="eggNOG" id="COG1993">
    <property type="taxonomic scope" value="Bacteria"/>
</dbReference>
<dbReference type="InterPro" id="IPR011322">
    <property type="entry name" value="N-reg_PII-like_a/b"/>
</dbReference>
<dbReference type="AlphaFoldDB" id="M7D3R1"/>
<keyword evidence="3" id="KW-1185">Reference proteome</keyword>
<dbReference type="Gene3D" id="3.30.70.120">
    <property type="match status" value="1"/>
</dbReference>
<dbReference type="SUPFAM" id="SSF54913">
    <property type="entry name" value="GlnB-like"/>
    <property type="match status" value="1"/>
</dbReference>
<protein>
    <submittedName>
        <fullName evidence="2">Uncharacterized protein</fullName>
    </submittedName>
</protein>
<evidence type="ECO:0000256" key="1">
    <source>
        <dbReference type="ARBA" id="ARBA00010554"/>
    </source>
</evidence>
<reference evidence="2 3" key="1">
    <citation type="journal article" date="2013" name="Genome Announc.">
        <title>Genome Sequence of Hydrothermal Arsenic-Respiring Bacterium Marinobacter santoriniensis NKSG1T.</title>
        <authorList>
            <person name="Handley K.M."/>
            <person name="Upton M."/>
            <person name="Beatson S.A."/>
            <person name="Hery M."/>
            <person name="Lloyd J.R."/>
        </authorList>
    </citation>
    <scope>NUCLEOTIDE SEQUENCE [LARGE SCALE GENOMIC DNA]</scope>
    <source>
        <strain evidence="2 3">NKSG1</strain>
    </source>
</reference>
<dbReference type="InterPro" id="IPR015867">
    <property type="entry name" value="N-reg_PII/ATP_PRibTrfase_C"/>
</dbReference>